<dbReference type="Pfam" id="PF00438">
    <property type="entry name" value="S-AdoMet_synt_N"/>
    <property type="match status" value="1"/>
</dbReference>
<feature type="region of interest" description="Flexible loop" evidence="10">
    <location>
        <begin position="103"/>
        <end position="113"/>
    </location>
</feature>
<reference evidence="17" key="1">
    <citation type="journal article" date="2023" name="Arch. Microbiol.">
        <title>Desulfoferula mesophilus gen. nov. sp. nov., a mesophilic sulfate-reducing bacterium isolated from a brackish lake sediment.</title>
        <authorList>
            <person name="Watanabe T."/>
            <person name="Yabe T."/>
            <person name="Tsuji J.M."/>
            <person name="Fukui M."/>
        </authorList>
    </citation>
    <scope>NUCLEOTIDE SEQUENCE [LARGE SCALE GENOMIC DNA]</scope>
    <source>
        <strain evidence="17">12FAK</strain>
    </source>
</reference>
<evidence type="ECO:0000256" key="12">
    <source>
        <dbReference type="RuleBase" id="RU004462"/>
    </source>
</evidence>
<gene>
    <name evidence="10 16" type="primary">metK</name>
    <name evidence="16" type="ORF">FAK_02050</name>
</gene>
<dbReference type="InterPro" id="IPR022630">
    <property type="entry name" value="S-AdoMet_synt_C"/>
</dbReference>
<organism evidence="16 17">
    <name type="scientific">Desulfoferula mesophila</name>
    <dbReference type="NCBI Taxonomy" id="3058419"/>
    <lineage>
        <taxon>Bacteria</taxon>
        <taxon>Pseudomonadati</taxon>
        <taxon>Thermodesulfobacteriota</taxon>
        <taxon>Desulfarculia</taxon>
        <taxon>Desulfarculales</taxon>
        <taxon>Desulfarculaceae</taxon>
        <taxon>Desulfoferula</taxon>
    </lineage>
</organism>
<dbReference type="GO" id="GO:0005737">
    <property type="term" value="C:cytoplasm"/>
    <property type="evidence" value="ECO:0007669"/>
    <property type="project" value="UniProtKB-SubCell"/>
</dbReference>
<feature type="domain" description="S-adenosylmethionine synthetase N-terminal" evidence="13">
    <location>
        <begin position="7"/>
        <end position="105"/>
    </location>
</feature>
<feature type="binding site" description="in other chain" evidence="10">
    <location>
        <position position="103"/>
    </location>
    <ligand>
        <name>L-methionine</name>
        <dbReference type="ChEBI" id="CHEBI:57844"/>
        <note>ligand shared between two neighboring subunits</note>
    </ligand>
</feature>
<comment type="subunit">
    <text evidence="10">Homotetramer; dimer of dimers.</text>
</comment>
<dbReference type="InterPro" id="IPR022631">
    <property type="entry name" value="ADOMET_SYNTHASE_CS"/>
</dbReference>
<feature type="binding site" evidence="10">
    <location>
        <position position="267"/>
    </location>
    <ligand>
        <name>ATP</name>
        <dbReference type="ChEBI" id="CHEBI:30616"/>
        <note>ligand shared between two neighboring subunits</note>
    </ligand>
</feature>
<dbReference type="GO" id="GO:0000287">
    <property type="term" value="F:magnesium ion binding"/>
    <property type="evidence" value="ECO:0007669"/>
    <property type="project" value="UniProtKB-UniRule"/>
</dbReference>
<evidence type="ECO:0000256" key="10">
    <source>
        <dbReference type="HAMAP-Rule" id="MF_00086"/>
    </source>
</evidence>
<keyword evidence="4 10" id="KW-0808">Transferase</keyword>
<feature type="binding site" description="in other chain" evidence="10">
    <location>
        <position position="59"/>
    </location>
    <ligand>
        <name>L-methionine</name>
        <dbReference type="ChEBI" id="CHEBI:57844"/>
        <note>ligand shared between two neighboring subunits</note>
    </ligand>
</feature>
<dbReference type="PROSITE" id="PS00376">
    <property type="entry name" value="ADOMET_SYNTHASE_1"/>
    <property type="match status" value="1"/>
</dbReference>
<dbReference type="KEGG" id="dmp:FAK_02050"/>
<feature type="binding site" evidence="10">
    <location>
        <position position="263"/>
    </location>
    <ligand>
        <name>ATP</name>
        <dbReference type="ChEBI" id="CHEBI:30616"/>
        <note>ligand shared between two neighboring subunits</note>
    </ligand>
</feature>
<dbReference type="HAMAP" id="MF_00086">
    <property type="entry name" value="S_AdoMet_synth1"/>
    <property type="match status" value="1"/>
</dbReference>
<dbReference type="PROSITE" id="PS00377">
    <property type="entry name" value="ADOMET_SYNTHASE_2"/>
    <property type="match status" value="1"/>
</dbReference>
<evidence type="ECO:0000256" key="9">
    <source>
        <dbReference type="ARBA" id="ARBA00022958"/>
    </source>
</evidence>
<dbReference type="EMBL" id="AP028679">
    <property type="protein sequence ID" value="BEQ13139.1"/>
    <property type="molecule type" value="Genomic_DNA"/>
</dbReference>
<comment type="similarity">
    <text evidence="2 10 12">Belongs to the AdoMet synthase family.</text>
</comment>
<keyword evidence="3 10" id="KW-0554">One-carbon metabolism</keyword>
<comment type="pathway">
    <text evidence="1 10">Amino-acid biosynthesis; S-adenosyl-L-methionine biosynthesis; S-adenosyl-L-methionine from L-methionine: step 1/1.</text>
</comment>
<evidence type="ECO:0000256" key="11">
    <source>
        <dbReference type="RuleBase" id="RU000542"/>
    </source>
</evidence>
<keyword evidence="5 10" id="KW-0479">Metal-binding</keyword>
<keyword evidence="17" id="KW-1185">Reference proteome</keyword>
<evidence type="ECO:0000256" key="6">
    <source>
        <dbReference type="ARBA" id="ARBA00022741"/>
    </source>
</evidence>
<dbReference type="InterPro" id="IPR022629">
    <property type="entry name" value="S-AdoMet_synt_central"/>
</dbReference>
<comment type="cofactor">
    <cofactor evidence="10">
        <name>Mg(2+)</name>
        <dbReference type="ChEBI" id="CHEBI:18420"/>
    </cofactor>
    <text evidence="10">Binds 2 divalent ions per subunit.</text>
</comment>
<dbReference type="AlphaFoldDB" id="A0AAU9ECX5"/>
<keyword evidence="9 10" id="KW-0630">Potassium</keyword>
<dbReference type="PIRSF" id="PIRSF000497">
    <property type="entry name" value="MAT"/>
    <property type="match status" value="1"/>
</dbReference>
<dbReference type="NCBIfam" id="TIGR01034">
    <property type="entry name" value="metK"/>
    <property type="match status" value="1"/>
</dbReference>
<evidence type="ECO:0000259" key="15">
    <source>
        <dbReference type="Pfam" id="PF02773"/>
    </source>
</evidence>
<sequence length="382" mass="41794">MTMNSSYIFTSESVSEGHPDKVADQISDAVVDAHMALDPEAKVACETLVAPGTVILAGEISTRMPCGSEFIKNLVSEVIRDIGYTTGFFNHKNFEFHNLLHEQSPNINQAVEKQDGQIGAGDQGMMFGYATDETEKMMPLPIFYAHRLMQRQAEVRKSGQLPWLGPDAKCQLSVRYEGDRPKVIETVVFSTQHQPDKQDIEQEVIENIIAPVIPAELRALDIQYLVNPSGCFAIGGPEADTGLTGRKIVVDTYGGSCPHGGGAFSGKDPTKVDRSGAYICRYIAKNLVAAGLASRCTVQVSYAIGQANPTSFFLNFHGTGQVEEMKAMETILDLVDLTPAGIIKRLDLRRPIYRQTAAYGHFGRPGFTWEETDLVDSLSQIG</sequence>
<dbReference type="InterPro" id="IPR002133">
    <property type="entry name" value="S-AdoMet_synthetase"/>
</dbReference>
<feature type="binding site" evidence="10">
    <location>
        <position position="240"/>
    </location>
    <ligand>
        <name>ATP</name>
        <dbReference type="ChEBI" id="CHEBI:30616"/>
        <note>ligand shared between two neighboring subunits</note>
    </ligand>
</feature>
<evidence type="ECO:0000256" key="7">
    <source>
        <dbReference type="ARBA" id="ARBA00022840"/>
    </source>
</evidence>
<keyword evidence="7 10" id="KW-0067">ATP-binding</keyword>
<feature type="binding site" description="in other chain" evidence="10">
    <location>
        <position position="18"/>
    </location>
    <ligand>
        <name>ATP</name>
        <dbReference type="ChEBI" id="CHEBI:30616"/>
        <note>ligand shared between two neighboring subunits</note>
    </ligand>
</feature>
<dbReference type="GO" id="GO:0004478">
    <property type="term" value="F:methionine adenosyltransferase activity"/>
    <property type="evidence" value="ECO:0007669"/>
    <property type="project" value="UniProtKB-UniRule"/>
</dbReference>
<dbReference type="GO" id="GO:0006730">
    <property type="term" value="P:one-carbon metabolic process"/>
    <property type="evidence" value="ECO:0007669"/>
    <property type="project" value="UniProtKB-KW"/>
</dbReference>
<comment type="subcellular location">
    <subcellularLocation>
        <location evidence="10 11">Cytoplasm</location>
    </subcellularLocation>
</comment>
<dbReference type="GO" id="GO:0005524">
    <property type="term" value="F:ATP binding"/>
    <property type="evidence" value="ECO:0007669"/>
    <property type="project" value="UniProtKB-UniRule"/>
</dbReference>
<evidence type="ECO:0000313" key="16">
    <source>
        <dbReference type="EMBL" id="BEQ13139.1"/>
    </source>
</evidence>
<proteinExistence type="inferred from homology"/>
<dbReference type="PANTHER" id="PTHR11964">
    <property type="entry name" value="S-ADENOSYLMETHIONINE SYNTHETASE"/>
    <property type="match status" value="1"/>
</dbReference>
<feature type="binding site" description="in other chain" evidence="10">
    <location>
        <position position="271"/>
    </location>
    <ligand>
        <name>L-methionine</name>
        <dbReference type="ChEBI" id="CHEBI:57844"/>
        <note>ligand shared between two neighboring subunits</note>
    </ligand>
</feature>
<feature type="domain" description="S-adenosylmethionine synthetase central" evidence="14">
    <location>
        <begin position="117"/>
        <end position="232"/>
    </location>
</feature>
<dbReference type="CDD" id="cd18079">
    <property type="entry name" value="S-AdoMet_synt"/>
    <property type="match status" value="1"/>
</dbReference>
<keyword evidence="10" id="KW-0963">Cytoplasm</keyword>
<comment type="cofactor">
    <cofactor evidence="10">
        <name>K(+)</name>
        <dbReference type="ChEBI" id="CHEBI:29103"/>
    </cofactor>
    <text evidence="10">Binds 1 potassium ion per subunit.</text>
</comment>
<feature type="domain" description="S-adenosylmethionine synthetase C-terminal" evidence="15">
    <location>
        <begin position="234"/>
        <end position="370"/>
    </location>
</feature>
<evidence type="ECO:0000313" key="17">
    <source>
        <dbReference type="Proteomes" id="UP001366166"/>
    </source>
</evidence>
<protein>
    <recommendedName>
        <fullName evidence="10">S-adenosylmethionine synthase</fullName>
        <shortName evidence="10">AdoMet synthase</shortName>
        <ecNumber evidence="10">2.5.1.6</ecNumber>
    </recommendedName>
    <alternativeName>
        <fullName evidence="10">MAT</fullName>
    </alternativeName>
    <alternativeName>
        <fullName evidence="10">Methionine adenosyltransferase</fullName>
    </alternativeName>
</protein>
<feature type="binding site" description="in other chain" evidence="10">
    <location>
        <begin position="246"/>
        <end position="247"/>
    </location>
    <ligand>
        <name>ATP</name>
        <dbReference type="ChEBI" id="CHEBI:30616"/>
        <note>ligand shared between two neighboring subunits</note>
    </ligand>
</feature>
<comment type="caution">
    <text evidence="10">Lacks conserved residue(s) required for the propagation of feature annotation.</text>
</comment>
<comment type="catalytic activity">
    <reaction evidence="10">
        <text>L-methionine + ATP + H2O = S-adenosyl-L-methionine + phosphate + diphosphate</text>
        <dbReference type="Rhea" id="RHEA:21080"/>
        <dbReference type="ChEBI" id="CHEBI:15377"/>
        <dbReference type="ChEBI" id="CHEBI:30616"/>
        <dbReference type="ChEBI" id="CHEBI:33019"/>
        <dbReference type="ChEBI" id="CHEBI:43474"/>
        <dbReference type="ChEBI" id="CHEBI:57844"/>
        <dbReference type="ChEBI" id="CHEBI:59789"/>
        <dbReference type="EC" id="2.5.1.6"/>
    </reaction>
</comment>
<dbReference type="Pfam" id="PF02773">
    <property type="entry name" value="S-AdoMet_synt_C"/>
    <property type="match status" value="1"/>
</dbReference>
<comment type="function">
    <text evidence="10">Catalyzes the formation of S-adenosylmethionine (AdoMet) from methionine and ATP. The overall synthetic reaction is composed of two sequential steps, AdoMet formation and the subsequent tripolyphosphate hydrolysis which occurs prior to release of AdoMet from the enzyme.</text>
</comment>
<feature type="binding site" evidence="10">
    <location>
        <position position="20"/>
    </location>
    <ligand>
        <name>Mg(2+)</name>
        <dbReference type="ChEBI" id="CHEBI:18420"/>
    </ligand>
</feature>
<dbReference type="InterPro" id="IPR022628">
    <property type="entry name" value="S-AdoMet_synt_N"/>
</dbReference>
<feature type="binding site" evidence="10">
    <location>
        <position position="240"/>
    </location>
    <ligand>
        <name>L-methionine</name>
        <dbReference type="ChEBI" id="CHEBI:57844"/>
        <note>ligand shared between two neighboring subunits</note>
    </ligand>
</feature>
<dbReference type="Gene3D" id="3.30.300.10">
    <property type="match status" value="3"/>
</dbReference>
<evidence type="ECO:0000256" key="1">
    <source>
        <dbReference type="ARBA" id="ARBA00005224"/>
    </source>
</evidence>
<dbReference type="InterPro" id="IPR022636">
    <property type="entry name" value="S-AdoMet_synthetase_sfam"/>
</dbReference>
<feature type="binding site" evidence="10">
    <location>
        <position position="46"/>
    </location>
    <ligand>
        <name>K(+)</name>
        <dbReference type="ChEBI" id="CHEBI:29103"/>
    </ligand>
</feature>
<dbReference type="EC" id="2.5.1.6" evidence="10"/>
<evidence type="ECO:0000256" key="5">
    <source>
        <dbReference type="ARBA" id="ARBA00022723"/>
    </source>
</evidence>
<feature type="binding site" description="in other chain" evidence="10">
    <location>
        <begin position="167"/>
        <end position="169"/>
    </location>
    <ligand>
        <name>ATP</name>
        <dbReference type="ChEBI" id="CHEBI:30616"/>
        <note>ligand shared between two neighboring subunits</note>
    </ligand>
</feature>
<evidence type="ECO:0000256" key="3">
    <source>
        <dbReference type="ARBA" id="ARBA00022563"/>
    </source>
</evidence>
<dbReference type="FunFam" id="3.30.300.10:FF:000003">
    <property type="entry name" value="S-adenosylmethionine synthase"/>
    <property type="match status" value="1"/>
</dbReference>
<evidence type="ECO:0000256" key="4">
    <source>
        <dbReference type="ARBA" id="ARBA00022679"/>
    </source>
</evidence>
<accession>A0AAU9ECX5</accession>
<dbReference type="Pfam" id="PF02772">
    <property type="entry name" value="S-AdoMet_synt_M"/>
    <property type="match status" value="1"/>
</dbReference>
<evidence type="ECO:0000259" key="14">
    <source>
        <dbReference type="Pfam" id="PF02772"/>
    </source>
</evidence>
<evidence type="ECO:0000256" key="2">
    <source>
        <dbReference type="ARBA" id="ARBA00009685"/>
    </source>
</evidence>
<keyword evidence="8 10" id="KW-0460">Magnesium</keyword>
<evidence type="ECO:0000259" key="13">
    <source>
        <dbReference type="Pfam" id="PF00438"/>
    </source>
</evidence>
<evidence type="ECO:0000256" key="8">
    <source>
        <dbReference type="ARBA" id="ARBA00022842"/>
    </source>
</evidence>
<dbReference type="GO" id="GO:0006556">
    <property type="term" value="P:S-adenosylmethionine biosynthetic process"/>
    <property type="evidence" value="ECO:0007669"/>
    <property type="project" value="UniProtKB-UniRule"/>
</dbReference>
<keyword evidence="6 10" id="KW-0547">Nucleotide-binding</keyword>
<dbReference type="Proteomes" id="UP001366166">
    <property type="component" value="Chromosome"/>
</dbReference>
<name>A0AAU9ECX5_9BACT</name>
<dbReference type="SUPFAM" id="SSF55973">
    <property type="entry name" value="S-adenosylmethionine synthetase"/>
    <property type="match status" value="3"/>
</dbReference>